<organism evidence="3">
    <name type="scientific">Caenorhabditis brenneri</name>
    <name type="common">Nematode worm</name>
    <dbReference type="NCBI Taxonomy" id="135651"/>
    <lineage>
        <taxon>Eukaryota</taxon>
        <taxon>Metazoa</taxon>
        <taxon>Ecdysozoa</taxon>
        <taxon>Nematoda</taxon>
        <taxon>Chromadorea</taxon>
        <taxon>Rhabditida</taxon>
        <taxon>Rhabditina</taxon>
        <taxon>Rhabditomorpha</taxon>
        <taxon>Rhabditoidea</taxon>
        <taxon>Rhabditidae</taxon>
        <taxon>Peloderinae</taxon>
        <taxon>Caenorhabditis</taxon>
    </lineage>
</organism>
<proteinExistence type="predicted"/>
<dbReference type="eggNOG" id="KOG4039">
    <property type="taxonomic scope" value="Eukaryota"/>
</dbReference>
<dbReference type="Proteomes" id="UP000008068">
    <property type="component" value="Unassembled WGS sequence"/>
</dbReference>
<dbReference type="EMBL" id="GL380517">
    <property type="protein sequence ID" value="EGT57176.1"/>
    <property type="molecule type" value="Genomic_DNA"/>
</dbReference>
<dbReference type="InParanoid" id="G0PHX7"/>
<name>G0PHX7_CAEBE</name>
<gene>
    <name evidence="2" type="ORF">CAEBREN_32706</name>
</gene>
<sequence length="346" mass="38974">MSDEDDDMFVDFDDRMDTDPITIGDSDDSFDNPRPSTSTDKKATIEKYQKLKEESKRLDELAKEVRSLVLICRQMEECYTKRVGKDVISSGEVFHLHIRYLHDGSIMLLISIQNVTNLPMTDWVLSIHPSPILPSTSHFASYSQTIKLGTLLPGVRKTFQCHLDCEEPPFLLQFSLMREFQLDDIRKVFQVDIDPIAVTSWNQAQVVERKSSDISANFTSSFRLSNSLINLLSGSPDTIISIPQVFKSILNIPNVQDDTIIICVPSSPTNNIFVKISCTKDGTAHHSLTIGTESSRSHTLLAQHLRLHLIVEMSKLKSRPAKGILILTEMDAVSIEELFQSMLAAF</sequence>
<accession>G0PHX7</accession>
<dbReference type="FunCoup" id="G0PHX7">
    <property type="interactions" value="62"/>
</dbReference>
<evidence type="ECO:0000313" key="2">
    <source>
        <dbReference type="EMBL" id="EGT57176.1"/>
    </source>
</evidence>
<feature type="compositionally biased region" description="Acidic residues" evidence="1">
    <location>
        <begin position="1"/>
        <end position="11"/>
    </location>
</feature>
<dbReference type="HOGENOM" id="CLU_804719_0_0_1"/>
<evidence type="ECO:0000313" key="3">
    <source>
        <dbReference type="Proteomes" id="UP000008068"/>
    </source>
</evidence>
<dbReference type="AlphaFoldDB" id="G0PHX7"/>
<dbReference type="OrthoDB" id="5847129at2759"/>
<feature type="region of interest" description="Disordered" evidence="1">
    <location>
        <begin position="1"/>
        <end position="43"/>
    </location>
</feature>
<keyword evidence="3" id="KW-1185">Reference proteome</keyword>
<protein>
    <submittedName>
        <fullName evidence="2">Uncharacterized protein</fullName>
    </submittedName>
</protein>
<dbReference type="STRING" id="135651.G0PHX7"/>
<reference evidence="3" key="1">
    <citation type="submission" date="2011-07" db="EMBL/GenBank/DDBJ databases">
        <authorList>
            <consortium name="Caenorhabditis brenneri Sequencing and Analysis Consortium"/>
            <person name="Wilson R.K."/>
        </authorList>
    </citation>
    <scope>NUCLEOTIDE SEQUENCE [LARGE SCALE GENOMIC DNA]</scope>
    <source>
        <strain evidence="3">PB2801</strain>
    </source>
</reference>
<evidence type="ECO:0000256" key="1">
    <source>
        <dbReference type="SAM" id="MobiDB-lite"/>
    </source>
</evidence>